<dbReference type="CDD" id="cd18322">
    <property type="entry name" value="BTB_POZ_SKP1"/>
    <property type="match status" value="1"/>
</dbReference>
<gene>
    <name evidence="5" type="ORF">XA68_17146</name>
</gene>
<comment type="caution">
    <text evidence="5">The sequence shown here is derived from an EMBL/GenBank/DDBJ whole genome shotgun (WGS) entry which is preliminary data.</text>
</comment>
<keyword evidence="2" id="KW-0833">Ubl conjugation pathway</keyword>
<dbReference type="InterPro" id="IPR011333">
    <property type="entry name" value="SKP1/BTB/POZ_sf"/>
</dbReference>
<dbReference type="SMART" id="SM00512">
    <property type="entry name" value="Skp1"/>
    <property type="match status" value="1"/>
</dbReference>
<dbReference type="Proteomes" id="UP000037136">
    <property type="component" value="Unassembled WGS sequence"/>
</dbReference>
<evidence type="ECO:0000256" key="1">
    <source>
        <dbReference type="ARBA" id="ARBA00009993"/>
    </source>
</evidence>
<comment type="similarity">
    <text evidence="1">Belongs to the SKP1 family.</text>
</comment>
<reference evidence="5 6" key="2">
    <citation type="journal article" date="2017" name="Sci. Rep.">
        <title>Ant-infecting Ophiocordyceps genomes reveal a high diversity of potential behavioral manipulation genes and a possible major role for enterotoxins.</title>
        <authorList>
            <person name="de Bekker C."/>
            <person name="Ohm R.A."/>
            <person name="Evans H.C."/>
            <person name="Brachmann A."/>
            <person name="Hughes D.P."/>
        </authorList>
    </citation>
    <scope>NUCLEOTIDE SEQUENCE [LARGE SCALE GENOMIC DNA]</scope>
    <source>
        <strain evidence="5 6">SC16a</strain>
    </source>
</reference>
<dbReference type="Pfam" id="PF03931">
    <property type="entry name" value="Skp1_POZ"/>
    <property type="match status" value="1"/>
</dbReference>
<proteinExistence type="inferred from homology"/>
<dbReference type="OrthoDB" id="66095at2759"/>
<dbReference type="SUPFAM" id="SSF81382">
    <property type="entry name" value="Skp1 dimerisation domain-like"/>
    <property type="match status" value="1"/>
</dbReference>
<name>A0A2A9P4Y7_OPHUN</name>
<dbReference type="EMBL" id="LAZP02000679">
    <property type="protein sequence ID" value="PFH56041.1"/>
    <property type="molecule type" value="Genomic_DNA"/>
</dbReference>
<dbReference type="InterPro" id="IPR001232">
    <property type="entry name" value="SKP1-like"/>
</dbReference>
<dbReference type="InterPro" id="IPR016073">
    <property type="entry name" value="Skp1_comp_POZ"/>
</dbReference>
<comment type="function">
    <text evidence="3">Essential component of the SCF (SKP1-CUL1-F-box protein) E3 ubiquitin ligase complexes, which mediate the ubiquitination and subsequent proteasomal degradation of target proteins. Controls sulfur metabolite repression, probably by mediating the inactivation or degradation of the metR transcription factor.</text>
</comment>
<dbReference type="AlphaFoldDB" id="A0A2A9P4Y7"/>
<evidence type="ECO:0000256" key="3">
    <source>
        <dbReference type="ARBA" id="ARBA00045385"/>
    </source>
</evidence>
<dbReference type="SUPFAM" id="SSF54695">
    <property type="entry name" value="POZ domain"/>
    <property type="match status" value="1"/>
</dbReference>
<keyword evidence="6" id="KW-1185">Reference proteome</keyword>
<dbReference type="PANTHER" id="PTHR11165">
    <property type="entry name" value="SKP1"/>
    <property type="match status" value="1"/>
</dbReference>
<sequence length="414" mass="46991">MSTQKVTLLTSDGVHVETTRRAAECSVLIRDLLEDLPSSQHEAIPIANVNEQVMRKVIEWCEHHEGDDSRDSPCPPWADRCMLVDDWDSKFIKVDQDLLFDIILAANYLDIEALLELGYWAVASEIPGRTVKEISTLFHLKYEPIPQPSAFCALKNLWTFARKSSGRKDDGDGIRSTRHLKSAAQDAIHLHQLLQLRLPPELVTPIVNRGRRQQLFAQSCELQMYSVACSEGEGELSVAGLYLSTPPIPNELSRFMASRIIFEITSDAQGPTILIKDGTFQNSFIWFEASILRPVQASRKPHDGSHVEALENDGSLPHGWRDVHLARQALNDRGWDFVQTKDGQMTWRVCHNFTTTMPLLEVDHEVKWERGVKTVVEDDRAKENGEGFLELLQTGDKVVLWARAGKQFRYIRVE</sequence>
<evidence type="ECO:0000313" key="5">
    <source>
        <dbReference type="EMBL" id="PFH56041.1"/>
    </source>
</evidence>
<dbReference type="Gene3D" id="3.30.710.10">
    <property type="entry name" value="Potassium Channel Kv1.1, Chain A"/>
    <property type="match status" value="1"/>
</dbReference>
<dbReference type="InterPro" id="IPR036296">
    <property type="entry name" value="SKP1-like_dim_sf"/>
</dbReference>
<organism evidence="5 6">
    <name type="scientific">Ophiocordyceps unilateralis</name>
    <name type="common">Zombie-ant fungus</name>
    <name type="synonym">Torrubia unilateralis</name>
    <dbReference type="NCBI Taxonomy" id="268505"/>
    <lineage>
        <taxon>Eukaryota</taxon>
        <taxon>Fungi</taxon>
        <taxon>Dikarya</taxon>
        <taxon>Ascomycota</taxon>
        <taxon>Pezizomycotina</taxon>
        <taxon>Sordariomycetes</taxon>
        <taxon>Hypocreomycetidae</taxon>
        <taxon>Hypocreales</taxon>
        <taxon>Ophiocordycipitaceae</taxon>
        <taxon>Ophiocordyceps</taxon>
    </lineage>
</organism>
<evidence type="ECO:0000259" key="4">
    <source>
        <dbReference type="Pfam" id="PF03931"/>
    </source>
</evidence>
<dbReference type="GO" id="GO:0006511">
    <property type="term" value="P:ubiquitin-dependent protein catabolic process"/>
    <property type="evidence" value="ECO:0007669"/>
    <property type="project" value="InterPro"/>
</dbReference>
<protein>
    <recommendedName>
        <fullName evidence="4">SKP1 component POZ domain-containing protein</fullName>
    </recommendedName>
</protein>
<dbReference type="STRING" id="268505.A0A2A9P4Y7"/>
<dbReference type="InterPro" id="IPR016897">
    <property type="entry name" value="SKP1"/>
</dbReference>
<evidence type="ECO:0000313" key="6">
    <source>
        <dbReference type="Proteomes" id="UP000037136"/>
    </source>
</evidence>
<evidence type="ECO:0000256" key="2">
    <source>
        <dbReference type="ARBA" id="ARBA00022786"/>
    </source>
</evidence>
<feature type="domain" description="SKP1 component POZ" evidence="4">
    <location>
        <begin position="5"/>
        <end position="65"/>
    </location>
</feature>
<accession>A0A2A9P4Y7</accession>
<reference evidence="5 6" key="1">
    <citation type="journal article" date="2015" name="BMC Genomics">
        <title>Gene expression during zombie ant biting behavior reflects the complexity underlying fungal parasitic behavioral manipulation.</title>
        <authorList>
            <person name="de Bekker C."/>
            <person name="Ohm R.A."/>
            <person name="Loreto R.G."/>
            <person name="Sebastian A."/>
            <person name="Albert I."/>
            <person name="Merrow M."/>
            <person name="Brachmann A."/>
            <person name="Hughes D.P."/>
        </authorList>
    </citation>
    <scope>NUCLEOTIDE SEQUENCE [LARGE SCALE GENOMIC DNA]</scope>
    <source>
        <strain evidence="5 6">SC16a</strain>
    </source>
</reference>